<protein>
    <submittedName>
        <fullName evidence="1">Uncharacterized protein</fullName>
    </submittedName>
</protein>
<evidence type="ECO:0000313" key="2">
    <source>
        <dbReference type="Proteomes" id="UP000054815"/>
    </source>
</evidence>
<organism evidence="1 2">
    <name type="scientific">Trichinella pseudospiralis</name>
    <name type="common">Parasitic roundworm</name>
    <dbReference type="NCBI Taxonomy" id="6337"/>
    <lineage>
        <taxon>Eukaryota</taxon>
        <taxon>Metazoa</taxon>
        <taxon>Ecdysozoa</taxon>
        <taxon>Nematoda</taxon>
        <taxon>Enoplea</taxon>
        <taxon>Dorylaimia</taxon>
        <taxon>Trichinellida</taxon>
        <taxon>Trichinellidae</taxon>
        <taxon>Trichinella</taxon>
    </lineage>
</organism>
<dbReference type="Proteomes" id="UP000054815">
    <property type="component" value="Unassembled WGS sequence"/>
</dbReference>
<comment type="caution">
    <text evidence="1">The sequence shown here is derived from an EMBL/GenBank/DDBJ whole genome shotgun (WGS) entry which is preliminary data.</text>
</comment>
<evidence type="ECO:0000313" key="1">
    <source>
        <dbReference type="EMBL" id="KRX98497.1"/>
    </source>
</evidence>
<proteinExistence type="predicted"/>
<accession>A0A0V0YDM6</accession>
<reference evidence="1 2" key="1">
    <citation type="submission" date="2015-01" db="EMBL/GenBank/DDBJ databases">
        <title>Evolution of Trichinella species and genotypes.</title>
        <authorList>
            <person name="Korhonen P.K."/>
            <person name="Edoardo P."/>
            <person name="Giuseppe L.R."/>
            <person name="Gasser R.B."/>
        </authorList>
    </citation>
    <scope>NUCLEOTIDE SEQUENCE [LARGE SCALE GENOMIC DNA]</scope>
    <source>
        <strain evidence="1">ISS141</strain>
    </source>
</reference>
<sequence>MIAENIAHPVSALYQLIVALPDDMYTPANISKFTYALRLIYSIGLVAERDHLQIVLSADERRYIMWHWVVLTVLLSVIVGQEATNGDFWLRSTVSLYENACERKNSNNLARCQPRTDYHERSNS</sequence>
<gene>
    <name evidence="1" type="ORF">T4E_7258</name>
</gene>
<dbReference type="AlphaFoldDB" id="A0A0V0YDM6"/>
<name>A0A0V0YDM6_TRIPS</name>
<dbReference type="EMBL" id="JYDU01000021">
    <property type="protein sequence ID" value="KRX98497.1"/>
    <property type="molecule type" value="Genomic_DNA"/>
</dbReference>